<evidence type="ECO:0000256" key="4">
    <source>
        <dbReference type="ARBA" id="ARBA00022989"/>
    </source>
</evidence>
<evidence type="ECO:0000256" key="5">
    <source>
        <dbReference type="ARBA" id="ARBA00023136"/>
    </source>
</evidence>
<dbReference type="PANTHER" id="PTHR31323">
    <property type="entry name" value="MECHANOSENSITIVE ION CHANNEL PROTEIN MSY2"/>
    <property type="match status" value="1"/>
</dbReference>
<dbReference type="Pfam" id="PF00924">
    <property type="entry name" value="MS_channel_2nd"/>
    <property type="match status" value="1"/>
</dbReference>
<evidence type="ECO:0000256" key="6">
    <source>
        <dbReference type="PIRNR" id="PIRNR017209"/>
    </source>
</evidence>
<keyword evidence="3 8" id="KW-0812">Transmembrane</keyword>
<proteinExistence type="inferred from homology"/>
<comment type="caution">
    <text evidence="10">The sequence shown here is derived from an EMBL/GenBank/DDBJ whole genome shotgun (WGS) entry which is preliminary data.</text>
</comment>
<dbReference type="PROSITE" id="PS50222">
    <property type="entry name" value="EF_HAND_2"/>
    <property type="match status" value="1"/>
</dbReference>
<keyword evidence="5 6" id="KW-0472">Membrane</keyword>
<feature type="transmembrane region" description="Helical" evidence="8">
    <location>
        <begin position="147"/>
        <end position="167"/>
    </location>
</feature>
<keyword evidence="11" id="KW-1185">Reference proteome</keyword>
<feature type="transmembrane region" description="Helical" evidence="8">
    <location>
        <begin position="187"/>
        <end position="213"/>
    </location>
</feature>
<reference evidence="10 11" key="1">
    <citation type="submission" date="2017-06" db="EMBL/GenBank/DDBJ databases">
        <title>Ant-infecting Ophiocordyceps genomes reveal a high diversity of potential behavioral manipulation genes and a possible major role for enterotoxins.</title>
        <authorList>
            <person name="De Bekker C."/>
            <person name="Evans H.C."/>
            <person name="Brachmann A."/>
            <person name="Hughes D.P."/>
        </authorList>
    </citation>
    <scope>NUCLEOTIDE SEQUENCE [LARGE SCALE GENOMIC DNA]</scope>
    <source>
        <strain evidence="10 11">Map64</strain>
    </source>
</reference>
<dbReference type="SUPFAM" id="SSF50182">
    <property type="entry name" value="Sm-like ribonucleoproteins"/>
    <property type="match status" value="1"/>
</dbReference>
<evidence type="ECO:0000259" key="9">
    <source>
        <dbReference type="PROSITE" id="PS50222"/>
    </source>
</evidence>
<comment type="subcellular location">
    <subcellularLocation>
        <location evidence="1">Endomembrane system</location>
        <topology evidence="1">Multi-pass membrane protein</topology>
    </subcellularLocation>
    <subcellularLocation>
        <location evidence="6">Endoplasmic reticulum membrane</location>
    </subcellularLocation>
</comment>
<dbReference type="InterPro" id="IPR058650">
    <property type="entry name" value="Msy1/2-like"/>
</dbReference>
<name>A0A2C5Y0C5_9HYPO</name>
<keyword evidence="4 8" id="KW-1133">Transmembrane helix</keyword>
<dbReference type="Proteomes" id="UP000226192">
    <property type="component" value="Unassembled WGS sequence"/>
</dbReference>
<comment type="similarity">
    <text evidence="2 6">Belongs to the MscS (TC 1.A.23) family.</text>
</comment>
<evidence type="ECO:0000313" key="11">
    <source>
        <dbReference type="Proteomes" id="UP000226192"/>
    </source>
</evidence>
<dbReference type="InterPro" id="IPR006685">
    <property type="entry name" value="MscS_channel_2nd"/>
</dbReference>
<evidence type="ECO:0000256" key="7">
    <source>
        <dbReference type="SAM" id="MobiDB-lite"/>
    </source>
</evidence>
<dbReference type="GO" id="GO:0005262">
    <property type="term" value="F:calcium channel activity"/>
    <property type="evidence" value="ECO:0007669"/>
    <property type="project" value="TreeGrafter"/>
</dbReference>
<feature type="compositionally biased region" description="Low complexity" evidence="7">
    <location>
        <begin position="811"/>
        <end position="822"/>
    </location>
</feature>
<dbReference type="STRING" id="1399860.A0A2C5Y0C5"/>
<dbReference type="GO" id="GO:0005789">
    <property type="term" value="C:endoplasmic reticulum membrane"/>
    <property type="evidence" value="ECO:0007669"/>
    <property type="project" value="UniProtKB-SubCell"/>
</dbReference>
<dbReference type="GO" id="GO:0005509">
    <property type="term" value="F:calcium ion binding"/>
    <property type="evidence" value="ECO:0007669"/>
    <property type="project" value="InterPro"/>
</dbReference>
<dbReference type="PIRSF" id="PIRSF017209">
    <property type="entry name" value="Memb_At2g17000_prd"/>
    <property type="match status" value="1"/>
</dbReference>
<sequence length="851" mass="95507">MAGSAHLQRDQPGETTQTVQGEAQPILGPQNDADDFDEKAHGSSSLQTFNTLDTVHDFHDLDQEFTSATGQQLDNDGFELPRFRSHGSNREQAEVAFCTKSRNHNPEPEDTFNQRVEEEPVLKQRNENAALYKVWVFLKKFPRVVRYIFYLLPGAALLLIPVLLGALRFSPNDKLVGGTGGVQLMWFGIWLEIVWCSLWISRLLTSLIPHICYSVARISGSVNAKKWKDIGQRIEVHAALFLWLLAVLISFKPTNDGHRAPVPPGKEDEVSIGWIDVVNKVIIALFICATLNFVEKIIIQWIATSFHQRTYSTRILNNKADIKQITHLYFYAKNKLGEPPKGSFSGPAMGAQKPLQSLHNNARQVLGKVGYVANRVGNDLIGRKVNPKTPKKTVAELLRNTASAQSLGGDLYKALVREDRDVVTPEDLRCAFESEEEADAAMMVFDKDLNGDISLEEFQTVCNEVHLEKKAIAASLKDLDSVVEKLNKVFVFMIIIITVIIFISILSGSAAAGLASAGTAFLGLAWVLQATAQEFLQSVIFVFIKHPFDVGDRVTIYGSTGADMTGDDYYVTEISLLYTEFKKLQGQIVQAPNSVLNTLFILNQRRSNGIADVVPLEIRFATPAHLIDELKERMTAFVKEYRRDYLSNILTEMTKIDEARSCTVNFVFMHKSNYQNEVVRLSRHNRFVTELMKNMHELGIQGPLRMEPGGSREYPLYWAGPPPPPLPGKESPHHEQQYHQADEPSRMQRVPSNLVPKHSGSVRSQRLPTTSEEGVMDFQDVYESRRDHVMAQRMTSIREKERGLQEEAKAEAAASSTALALTRSHESHSLSRHRLFGRARSGTRSQQDDAV</sequence>
<dbReference type="InterPro" id="IPR002048">
    <property type="entry name" value="EF_hand_dom"/>
</dbReference>
<evidence type="ECO:0000313" key="10">
    <source>
        <dbReference type="EMBL" id="PHH60424.1"/>
    </source>
</evidence>
<feature type="domain" description="EF-hand" evidence="9">
    <location>
        <begin position="433"/>
        <end position="468"/>
    </location>
</feature>
<dbReference type="InterPro" id="IPR011992">
    <property type="entry name" value="EF-hand-dom_pair"/>
</dbReference>
<evidence type="ECO:0000256" key="8">
    <source>
        <dbReference type="SAM" id="Phobius"/>
    </source>
</evidence>
<dbReference type="OrthoDB" id="544685at2759"/>
<dbReference type="Gene3D" id="2.30.30.60">
    <property type="match status" value="1"/>
</dbReference>
<dbReference type="AlphaFoldDB" id="A0A2C5Y0C5"/>
<dbReference type="PANTHER" id="PTHR31323:SF15">
    <property type="entry name" value="MECHANOSENSITIVE ION CHANNEL PROTEIN MSY1"/>
    <property type="match status" value="1"/>
</dbReference>
<feature type="transmembrane region" description="Helical" evidence="8">
    <location>
        <begin position="234"/>
        <end position="251"/>
    </location>
</feature>
<organism evidence="10 11">
    <name type="scientific">Ophiocordyceps australis</name>
    <dbReference type="NCBI Taxonomy" id="1399860"/>
    <lineage>
        <taxon>Eukaryota</taxon>
        <taxon>Fungi</taxon>
        <taxon>Dikarya</taxon>
        <taxon>Ascomycota</taxon>
        <taxon>Pezizomycotina</taxon>
        <taxon>Sordariomycetes</taxon>
        <taxon>Hypocreomycetidae</taxon>
        <taxon>Hypocreales</taxon>
        <taxon>Ophiocordycipitaceae</taxon>
        <taxon>Ophiocordyceps</taxon>
    </lineage>
</organism>
<dbReference type="Gene3D" id="1.10.238.10">
    <property type="entry name" value="EF-hand"/>
    <property type="match status" value="1"/>
</dbReference>
<keyword evidence="6" id="KW-0256">Endoplasmic reticulum</keyword>
<protein>
    <recommendedName>
        <fullName evidence="6">Mechanosensitive ion channel protein</fullName>
    </recommendedName>
</protein>
<dbReference type="InterPro" id="IPR010920">
    <property type="entry name" value="LSM_dom_sf"/>
</dbReference>
<dbReference type="InterPro" id="IPR016688">
    <property type="entry name" value="MscS-like_plants/fungi"/>
</dbReference>
<feature type="region of interest" description="Disordered" evidence="7">
    <location>
        <begin position="715"/>
        <end position="774"/>
    </location>
</feature>
<feature type="compositionally biased region" description="Polar residues" evidence="7">
    <location>
        <begin position="761"/>
        <end position="772"/>
    </location>
</feature>
<feature type="transmembrane region" description="Helical" evidence="8">
    <location>
        <begin position="489"/>
        <end position="514"/>
    </location>
</feature>
<dbReference type="SUPFAM" id="SSF47473">
    <property type="entry name" value="EF-hand"/>
    <property type="match status" value="1"/>
</dbReference>
<dbReference type="EMBL" id="NJET01000147">
    <property type="protein sequence ID" value="PHH60424.1"/>
    <property type="molecule type" value="Genomic_DNA"/>
</dbReference>
<feature type="compositionally biased region" description="Basic and acidic residues" evidence="7">
    <location>
        <begin position="730"/>
        <end position="746"/>
    </location>
</feature>
<evidence type="ECO:0000256" key="3">
    <source>
        <dbReference type="ARBA" id="ARBA00022692"/>
    </source>
</evidence>
<feature type="transmembrane region" description="Helical" evidence="8">
    <location>
        <begin position="271"/>
        <end position="294"/>
    </location>
</feature>
<dbReference type="GO" id="GO:0006874">
    <property type="term" value="P:intracellular calcium ion homeostasis"/>
    <property type="evidence" value="ECO:0007669"/>
    <property type="project" value="TreeGrafter"/>
</dbReference>
<gene>
    <name evidence="10" type="ORF">CDD81_1668</name>
</gene>
<feature type="region of interest" description="Disordered" evidence="7">
    <location>
        <begin position="806"/>
        <end position="851"/>
    </location>
</feature>
<dbReference type="Pfam" id="PF25886">
    <property type="entry name" value="Msy1"/>
    <property type="match status" value="1"/>
</dbReference>
<evidence type="ECO:0000256" key="1">
    <source>
        <dbReference type="ARBA" id="ARBA00004127"/>
    </source>
</evidence>
<dbReference type="InterPro" id="IPR023408">
    <property type="entry name" value="MscS_beta-dom_sf"/>
</dbReference>
<feature type="region of interest" description="Disordered" evidence="7">
    <location>
        <begin position="1"/>
        <end position="43"/>
    </location>
</feature>
<accession>A0A2C5Y0C5</accession>
<evidence type="ECO:0000256" key="2">
    <source>
        <dbReference type="ARBA" id="ARBA00008017"/>
    </source>
</evidence>